<evidence type="ECO:0000313" key="3">
    <source>
        <dbReference type="Proteomes" id="UP001239397"/>
    </source>
</evidence>
<protein>
    <submittedName>
        <fullName evidence="2">STAS domain-containing protein</fullName>
    </submittedName>
</protein>
<name>A0A9Y2K2S8_9PSEU</name>
<evidence type="ECO:0000313" key="2">
    <source>
        <dbReference type="EMBL" id="WIY07504.1"/>
    </source>
</evidence>
<dbReference type="KEGG" id="amog:QRX60_30245"/>
<dbReference type="InterPro" id="IPR002645">
    <property type="entry name" value="STAS_dom"/>
</dbReference>
<feature type="domain" description="STAS" evidence="1">
    <location>
        <begin position="12"/>
        <end position="124"/>
    </location>
</feature>
<dbReference type="Pfam" id="PF01740">
    <property type="entry name" value="STAS"/>
    <property type="match status" value="1"/>
</dbReference>
<dbReference type="AlphaFoldDB" id="A0A9Y2K2S8"/>
<dbReference type="Gene3D" id="3.30.750.24">
    <property type="entry name" value="STAS domain"/>
    <property type="match status" value="1"/>
</dbReference>
<evidence type="ECO:0000259" key="1">
    <source>
        <dbReference type="PROSITE" id="PS50801"/>
    </source>
</evidence>
<keyword evidence="3" id="KW-1185">Reference proteome</keyword>
<dbReference type="PROSITE" id="PS50801">
    <property type="entry name" value="STAS"/>
    <property type="match status" value="1"/>
</dbReference>
<dbReference type="Proteomes" id="UP001239397">
    <property type="component" value="Chromosome"/>
</dbReference>
<organism evidence="2 3">
    <name type="scientific">Amycolatopsis mongoliensis</name>
    <dbReference type="NCBI Taxonomy" id="715475"/>
    <lineage>
        <taxon>Bacteria</taxon>
        <taxon>Bacillati</taxon>
        <taxon>Actinomycetota</taxon>
        <taxon>Actinomycetes</taxon>
        <taxon>Pseudonocardiales</taxon>
        <taxon>Pseudonocardiaceae</taxon>
        <taxon>Amycolatopsis</taxon>
    </lineage>
</organism>
<sequence length="138" mass="14874">MWPGEQESRRLTVARSRGNPQVVVLDLVGELDDGTVLLLAREVALVLDRESAPETVVVDLTAVRSVSASGLRALHAAHAHATGKGIGFRLVVRENSRPASVLDATKLRAVLDVYPSRAAALAAGDRGRFVREMRALWT</sequence>
<dbReference type="GO" id="GO:0043856">
    <property type="term" value="F:anti-sigma factor antagonist activity"/>
    <property type="evidence" value="ECO:0007669"/>
    <property type="project" value="TreeGrafter"/>
</dbReference>
<dbReference type="PANTHER" id="PTHR33495">
    <property type="entry name" value="ANTI-SIGMA FACTOR ANTAGONIST TM_1081-RELATED-RELATED"/>
    <property type="match status" value="1"/>
</dbReference>
<accession>A0A9Y2K2S8</accession>
<dbReference type="CDD" id="cd07043">
    <property type="entry name" value="STAS_anti-anti-sigma_factors"/>
    <property type="match status" value="1"/>
</dbReference>
<dbReference type="SUPFAM" id="SSF52091">
    <property type="entry name" value="SpoIIaa-like"/>
    <property type="match status" value="1"/>
</dbReference>
<dbReference type="EMBL" id="CP127295">
    <property type="protein sequence ID" value="WIY07504.1"/>
    <property type="molecule type" value="Genomic_DNA"/>
</dbReference>
<dbReference type="PANTHER" id="PTHR33495:SF2">
    <property type="entry name" value="ANTI-SIGMA FACTOR ANTAGONIST TM_1081-RELATED"/>
    <property type="match status" value="1"/>
</dbReference>
<dbReference type="InterPro" id="IPR036513">
    <property type="entry name" value="STAS_dom_sf"/>
</dbReference>
<reference evidence="2 3" key="1">
    <citation type="submission" date="2023-06" db="EMBL/GenBank/DDBJ databases">
        <authorList>
            <person name="Oyuntsetseg B."/>
            <person name="Kim S.B."/>
        </authorList>
    </citation>
    <scope>NUCLEOTIDE SEQUENCE [LARGE SCALE GENOMIC DNA]</scope>
    <source>
        <strain evidence="2 3">4-36</strain>
    </source>
</reference>
<proteinExistence type="predicted"/>
<gene>
    <name evidence="2" type="ORF">QRX60_30245</name>
</gene>